<dbReference type="Proteomes" id="UP000245412">
    <property type="component" value="Unassembled WGS sequence"/>
</dbReference>
<dbReference type="SUPFAM" id="SSF48371">
    <property type="entry name" value="ARM repeat"/>
    <property type="match status" value="1"/>
</dbReference>
<proteinExistence type="predicted"/>
<comment type="caution">
    <text evidence="2">The sequence shown here is derived from an EMBL/GenBank/DDBJ whole genome shotgun (WGS) entry which is preliminary data.</text>
</comment>
<organism evidence="2 3">
    <name type="scientific">Murimonas intestini</name>
    <dbReference type="NCBI Taxonomy" id="1337051"/>
    <lineage>
        <taxon>Bacteria</taxon>
        <taxon>Bacillati</taxon>
        <taxon>Bacillota</taxon>
        <taxon>Clostridia</taxon>
        <taxon>Lachnospirales</taxon>
        <taxon>Lachnospiraceae</taxon>
        <taxon>Murimonas</taxon>
    </lineage>
</organism>
<evidence type="ECO:0000313" key="2">
    <source>
        <dbReference type="EMBL" id="PWJ78933.1"/>
    </source>
</evidence>
<evidence type="ECO:0000313" key="3">
    <source>
        <dbReference type="Proteomes" id="UP000245412"/>
    </source>
</evidence>
<reference evidence="2 3" key="1">
    <citation type="submission" date="2018-05" db="EMBL/GenBank/DDBJ databases">
        <authorList>
            <person name="Goeker M."/>
            <person name="Huntemann M."/>
            <person name="Clum A."/>
            <person name="Pillay M."/>
            <person name="Palaniappan K."/>
            <person name="Varghese N."/>
            <person name="Mikhailova N."/>
            <person name="Stamatis D."/>
            <person name="Reddy T."/>
            <person name="Daum C."/>
            <person name="Shapiro N."/>
            <person name="Ivanova N."/>
            <person name="Kyrpides N."/>
            <person name="Woyke T."/>
        </authorList>
    </citation>
    <scope>NUCLEOTIDE SEQUENCE [LARGE SCALE GENOMIC DNA]</scope>
    <source>
        <strain evidence="2 3">DSM 26524</strain>
    </source>
</reference>
<keyword evidence="1" id="KW-0472">Membrane</keyword>
<evidence type="ECO:0000256" key="1">
    <source>
        <dbReference type="SAM" id="Phobius"/>
    </source>
</evidence>
<dbReference type="AlphaFoldDB" id="A0AB73TA63"/>
<dbReference type="Gene3D" id="1.25.10.10">
    <property type="entry name" value="Leucine-rich Repeat Variant"/>
    <property type="match status" value="1"/>
</dbReference>
<dbReference type="InterPro" id="IPR016024">
    <property type="entry name" value="ARM-type_fold"/>
</dbReference>
<protein>
    <submittedName>
        <fullName evidence="2">HEAT repeat protein</fullName>
    </submittedName>
</protein>
<keyword evidence="3" id="KW-1185">Reference proteome</keyword>
<accession>A0AB73TA63</accession>
<sequence>MVLRVDNLIYVYMALCACLLLFNLAYTGRRRLGDIRNPSKTRWWNAYLIKMIAEEAMTETQMKRLTKRISRVSGLQVFQETVEKLIAEGGQTRTRSWIQSIHPIFVKIGSRYLKKGVMEKAYYAYVIWQNRLCGETEQDAVVRYMLQLTGEHSIYCRENALQAIYSASSSEVVVKAFKMMQRHQIEHSQKLVTDGLAAFQGNKEELAAALWREWDKFSPYYQTAFINFMRLSVDCFGERLLNLFKIPETDREVKFAVIRYLRRHKCEDAAPVLQKLVREWEVEDWEFPALAASALENYPSEETVQALYEGMHSTYWYVRSNASDSLIRIAGKHNVLDEVLLKNDRYAIDMLRYKQEQWKGEMSG</sequence>
<dbReference type="Pfam" id="PF13646">
    <property type="entry name" value="HEAT_2"/>
    <property type="match status" value="1"/>
</dbReference>
<feature type="transmembrane region" description="Helical" evidence="1">
    <location>
        <begin position="7"/>
        <end position="26"/>
    </location>
</feature>
<gene>
    <name evidence="2" type="ORF">C7383_101309</name>
</gene>
<keyword evidence="1" id="KW-0812">Transmembrane</keyword>
<name>A0AB73TA63_9FIRM</name>
<dbReference type="EMBL" id="QGGY01000001">
    <property type="protein sequence ID" value="PWJ78933.1"/>
    <property type="molecule type" value="Genomic_DNA"/>
</dbReference>
<dbReference type="PROSITE" id="PS51257">
    <property type="entry name" value="PROKAR_LIPOPROTEIN"/>
    <property type="match status" value="1"/>
</dbReference>
<dbReference type="InterPro" id="IPR011989">
    <property type="entry name" value="ARM-like"/>
</dbReference>
<keyword evidence="1" id="KW-1133">Transmembrane helix</keyword>